<keyword evidence="3 4" id="KW-0732">Signal</keyword>
<protein>
    <submittedName>
        <fullName evidence="5">Sugar ABC transporter substrate-binding protein</fullName>
    </submittedName>
</protein>
<evidence type="ECO:0000313" key="5">
    <source>
        <dbReference type="EMBL" id="GGG17290.1"/>
    </source>
</evidence>
<dbReference type="EMBL" id="BMIW01000047">
    <property type="protein sequence ID" value="GGG17290.1"/>
    <property type="molecule type" value="Genomic_DNA"/>
</dbReference>
<evidence type="ECO:0000256" key="1">
    <source>
        <dbReference type="ARBA" id="ARBA00008520"/>
    </source>
</evidence>
<dbReference type="PROSITE" id="PS01037">
    <property type="entry name" value="SBP_BACTERIAL_1"/>
    <property type="match status" value="1"/>
</dbReference>
<dbReference type="PANTHER" id="PTHR30061:SF50">
    <property type="entry name" value="MALTOSE_MALTODEXTRIN-BINDING PERIPLASMIC PROTEIN"/>
    <property type="match status" value="1"/>
</dbReference>
<dbReference type="CDD" id="cd14748">
    <property type="entry name" value="PBP2_UgpB"/>
    <property type="match status" value="1"/>
</dbReference>
<proteinExistence type="inferred from homology"/>
<dbReference type="InterPro" id="IPR006061">
    <property type="entry name" value="SBP_1_CS"/>
</dbReference>
<evidence type="ECO:0000313" key="6">
    <source>
        <dbReference type="Proteomes" id="UP000608420"/>
    </source>
</evidence>
<dbReference type="PROSITE" id="PS51257">
    <property type="entry name" value="PROKAR_LIPOPROTEIN"/>
    <property type="match status" value="1"/>
</dbReference>
<dbReference type="Gene3D" id="3.40.190.10">
    <property type="entry name" value="Periplasmic binding protein-like II"/>
    <property type="match status" value="1"/>
</dbReference>
<dbReference type="RefSeq" id="WP_120460944.1">
    <property type="nucleotide sequence ID" value="NZ_BMIW01000047.1"/>
</dbReference>
<dbReference type="PANTHER" id="PTHR30061">
    <property type="entry name" value="MALTOSE-BINDING PERIPLASMIC PROTEIN"/>
    <property type="match status" value="1"/>
</dbReference>
<keyword evidence="6" id="KW-1185">Reference proteome</keyword>
<dbReference type="InterPro" id="IPR006059">
    <property type="entry name" value="SBP"/>
</dbReference>
<accession>A0ABQ1W6U7</accession>
<dbReference type="SUPFAM" id="SSF53850">
    <property type="entry name" value="Periplasmic binding protein-like II"/>
    <property type="match status" value="1"/>
</dbReference>
<feature type="signal peptide" evidence="4">
    <location>
        <begin position="1"/>
        <end position="19"/>
    </location>
</feature>
<feature type="chain" id="PRO_5045944825" evidence="4">
    <location>
        <begin position="20"/>
        <end position="433"/>
    </location>
</feature>
<dbReference type="Pfam" id="PF13416">
    <property type="entry name" value="SBP_bac_8"/>
    <property type="match status" value="1"/>
</dbReference>
<organism evidence="5 6">
    <name type="scientific">Paenibacillus aceti</name>
    <dbReference type="NCBI Taxonomy" id="1820010"/>
    <lineage>
        <taxon>Bacteria</taxon>
        <taxon>Bacillati</taxon>
        <taxon>Bacillota</taxon>
        <taxon>Bacilli</taxon>
        <taxon>Bacillales</taxon>
        <taxon>Paenibacillaceae</taxon>
        <taxon>Paenibacillus</taxon>
    </lineage>
</organism>
<comment type="caution">
    <text evidence="5">The sequence shown here is derived from an EMBL/GenBank/DDBJ whole genome shotgun (WGS) entry which is preliminary data.</text>
</comment>
<sequence length="433" mass="48566">MKKWAFMMLTALMMVSLLAGCGSKGTDSNTAAKGGVSSSDEPVELAFWGDWAGEGQKQFETMVDAFNKSQDKIRVKYVLQQDMITKFMTTATSGGEAPDLVFWDRWRTSLYAPKNVFHPIDEFMEQDQINKDDFYGEALKELSYDGKLYGLPLTVDARALFYNKKILDEAGVTPPTNWDELEQAATKTTKWNGSKLEVAGFSLADNGLFNMYLQQAGGQMLDETETKTNFNNEKGLEVLDFWDLLLNKDKVYKIGFEQGLGEGTDAFVTGKLAMQYTGPWMLSTYKKYGKDLDFGIVTPPVGPNGDKGSVMGGLGLVIPEGSKHQKEAWEFMKWWAANKDNALLWAKTSLNIPGFKPAIEDPFFQEDPLWKPFLDTLEFAKIRAQHPGYSVMEDDGLIPNLELFQQNKLSKEEALAKSQQRGDQLLQDNAVVK</sequence>
<evidence type="ECO:0000256" key="3">
    <source>
        <dbReference type="ARBA" id="ARBA00022729"/>
    </source>
</evidence>
<comment type="similarity">
    <text evidence="1">Belongs to the bacterial solute-binding protein 1 family.</text>
</comment>
<dbReference type="Proteomes" id="UP000608420">
    <property type="component" value="Unassembled WGS sequence"/>
</dbReference>
<evidence type="ECO:0000256" key="4">
    <source>
        <dbReference type="SAM" id="SignalP"/>
    </source>
</evidence>
<reference evidence="6" key="1">
    <citation type="journal article" date="2019" name="Int. J. Syst. Evol. Microbiol.">
        <title>The Global Catalogue of Microorganisms (GCM) 10K type strain sequencing project: providing services to taxonomists for standard genome sequencing and annotation.</title>
        <authorList>
            <consortium name="The Broad Institute Genomics Platform"/>
            <consortium name="The Broad Institute Genome Sequencing Center for Infectious Disease"/>
            <person name="Wu L."/>
            <person name="Ma J."/>
        </authorList>
    </citation>
    <scope>NUCLEOTIDE SEQUENCE [LARGE SCALE GENOMIC DNA]</scope>
    <source>
        <strain evidence="6">CGMCC 1.15420</strain>
    </source>
</reference>
<gene>
    <name evidence="5" type="ORF">GCM10010913_44160</name>
</gene>
<evidence type="ECO:0000256" key="2">
    <source>
        <dbReference type="ARBA" id="ARBA00022448"/>
    </source>
</evidence>
<keyword evidence="2" id="KW-0813">Transport</keyword>
<name>A0ABQ1W6U7_9BACL</name>